<dbReference type="OMA" id="CCQIARM"/>
<sequence>WAMVCMIGIQMEELNSTGIHRLENTLTLCSGLFEYFNRLTLWLQAVKDQPHTYVVVSTSPATLRRLPSCIVTFTMPDPEALPLPSPAYLAIHAACCQIARMLGAAD</sequence>
<name>A0A2H3CWZ9_ARMGA</name>
<keyword evidence="2" id="KW-1185">Reference proteome</keyword>
<dbReference type="InParanoid" id="A0A2H3CWZ9"/>
<dbReference type="AlphaFoldDB" id="A0A2H3CWZ9"/>
<evidence type="ECO:0000313" key="2">
    <source>
        <dbReference type="Proteomes" id="UP000217790"/>
    </source>
</evidence>
<proteinExistence type="predicted"/>
<feature type="non-terminal residue" evidence="1">
    <location>
        <position position="106"/>
    </location>
</feature>
<feature type="non-terminal residue" evidence="1">
    <location>
        <position position="1"/>
    </location>
</feature>
<reference evidence="2" key="1">
    <citation type="journal article" date="2017" name="Nat. Ecol. Evol.">
        <title>Genome expansion and lineage-specific genetic innovations in the forest pathogenic fungi Armillaria.</title>
        <authorList>
            <person name="Sipos G."/>
            <person name="Prasanna A.N."/>
            <person name="Walter M.C."/>
            <person name="O'Connor E."/>
            <person name="Balint B."/>
            <person name="Krizsan K."/>
            <person name="Kiss B."/>
            <person name="Hess J."/>
            <person name="Varga T."/>
            <person name="Slot J."/>
            <person name="Riley R."/>
            <person name="Boka B."/>
            <person name="Rigling D."/>
            <person name="Barry K."/>
            <person name="Lee J."/>
            <person name="Mihaltcheva S."/>
            <person name="LaButti K."/>
            <person name="Lipzen A."/>
            <person name="Waldron R."/>
            <person name="Moloney N.M."/>
            <person name="Sperisen C."/>
            <person name="Kredics L."/>
            <person name="Vagvoelgyi C."/>
            <person name="Patrignani A."/>
            <person name="Fitzpatrick D."/>
            <person name="Nagy I."/>
            <person name="Doyle S."/>
            <person name="Anderson J.B."/>
            <person name="Grigoriev I.V."/>
            <person name="Gueldener U."/>
            <person name="Muensterkoetter M."/>
            <person name="Nagy L.G."/>
        </authorList>
    </citation>
    <scope>NUCLEOTIDE SEQUENCE [LARGE SCALE GENOMIC DNA]</scope>
    <source>
        <strain evidence="2">Ar21-2</strain>
    </source>
</reference>
<dbReference type="STRING" id="47427.A0A2H3CWZ9"/>
<accession>A0A2H3CWZ9</accession>
<protein>
    <recommendedName>
        <fullName evidence="3">HNH nuclease domain-containing protein</fullName>
    </recommendedName>
</protein>
<evidence type="ECO:0008006" key="3">
    <source>
        <dbReference type="Google" id="ProtNLM"/>
    </source>
</evidence>
<dbReference type="EMBL" id="KZ293732">
    <property type="protein sequence ID" value="PBK81307.1"/>
    <property type="molecule type" value="Genomic_DNA"/>
</dbReference>
<organism evidence="1 2">
    <name type="scientific">Armillaria gallica</name>
    <name type="common">Bulbous honey fungus</name>
    <name type="synonym">Armillaria bulbosa</name>
    <dbReference type="NCBI Taxonomy" id="47427"/>
    <lineage>
        <taxon>Eukaryota</taxon>
        <taxon>Fungi</taxon>
        <taxon>Dikarya</taxon>
        <taxon>Basidiomycota</taxon>
        <taxon>Agaricomycotina</taxon>
        <taxon>Agaricomycetes</taxon>
        <taxon>Agaricomycetidae</taxon>
        <taxon>Agaricales</taxon>
        <taxon>Marasmiineae</taxon>
        <taxon>Physalacriaceae</taxon>
        <taxon>Armillaria</taxon>
    </lineage>
</organism>
<dbReference type="OrthoDB" id="2104739at2759"/>
<evidence type="ECO:0000313" key="1">
    <source>
        <dbReference type="EMBL" id="PBK81307.1"/>
    </source>
</evidence>
<dbReference type="Proteomes" id="UP000217790">
    <property type="component" value="Unassembled WGS sequence"/>
</dbReference>
<gene>
    <name evidence="1" type="ORF">ARMGADRAFT_883143</name>
</gene>